<feature type="compositionally biased region" description="Basic and acidic residues" evidence="1">
    <location>
        <begin position="24"/>
        <end position="34"/>
    </location>
</feature>
<gene>
    <name evidence="2" type="ORF">BHM03_00004198</name>
</gene>
<feature type="compositionally biased region" description="Low complexity" evidence="1">
    <location>
        <begin position="57"/>
        <end position="84"/>
    </location>
</feature>
<accession>A0A444G129</accession>
<protein>
    <submittedName>
        <fullName evidence="2">Uncharacterized protein</fullName>
    </submittedName>
</protein>
<evidence type="ECO:0000313" key="2">
    <source>
        <dbReference type="EMBL" id="RZR71225.1"/>
    </source>
</evidence>
<dbReference type="EMBL" id="KV875506">
    <property type="protein sequence ID" value="RZR71225.1"/>
    <property type="molecule type" value="Genomic_DNA"/>
</dbReference>
<reference evidence="2" key="1">
    <citation type="journal article" date="2018" name="Data Brief">
        <title>Genome sequence data from 17 accessions of Ensete ventricosum, a staple food crop for millions in Ethiopia.</title>
        <authorList>
            <person name="Yemataw Z."/>
            <person name="Muzemil S."/>
            <person name="Ambachew D."/>
            <person name="Tripathi L."/>
            <person name="Tesfaye K."/>
            <person name="Chala A."/>
            <person name="Farbos A."/>
            <person name="O'Neill P."/>
            <person name="Moore K."/>
            <person name="Grant M."/>
            <person name="Studholme D.J."/>
        </authorList>
    </citation>
    <scope>NUCLEOTIDE SEQUENCE [LARGE SCALE GENOMIC DNA]</scope>
    <source>
        <tissue evidence="2">Leaf</tissue>
    </source>
</reference>
<feature type="region of interest" description="Disordered" evidence="1">
    <location>
        <begin position="19"/>
        <end position="84"/>
    </location>
</feature>
<name>A0A444G129_ENSVE</name>
<feature type="non-terminal residue" evidence="2">
    <location>
        <position position="84"/>
    </location>
</feature>
<proteinExistence type="predicted"/>
<evidence type="ECO:0000256" key="1">
    <source>
        <dbReference type="SAM" id="MobiDB-lite"/>
    </source>
</evidence>
<dbReference type="Proteomes" id="UP000290560">
    <property type="component" value="Unassembled WGS sequence"/>
</dbReference>
<organism evidence="2">
    <name type="scientific">Ensete ventricosum</name>
    <name type="common">Abyssinian banana</name>
    <name type="synonym">Musa ensete</name>
    <dbReference type="NCBI Taxonomy" id="4639"/>
    <lineage>
        <taxon>Eukaryota</taxon>
        <taxon>Viridiplantae</taxon>
        <taxon>Streptophyta</taxon>
        <taxon>Embryophyta</taxon>
        <taxon>Tracheophyta</taxon>
        <taxon>Spermatophyta</taxon>
        <taxon>Magnoliopsida</taxon>
        <taxon>Liliopsida</taxon>
        <taxon>Zingiberales</taxon>
        <taxon>Musaceae</taxon>
        <taxon>Ensete</taxon>
    </lineage>
</organism>
<sequence>MGLLEQGLPVQEVMDAWETGSAKARREEWKERPRVGGAGEPNPCSISSQVPPSPFVTTLSSELTTISSSSRPTRRSSLISSTAG</sequence>
<dbReference type="AlphaFoldDB" id="A0A444G129"/>